<keyword evidence="1" id="KW-0802">TPR repeat</keyword>
<evidence type="ECO:0000313" key="3">
    <source>
        <dbReference type="EMBL" id="KAF2770519.1"/>
    </source>
</evidence>
<feature type="domain" description="SET" evidence="2">
    <location>
        <begin position="366"/>
        <end position="555"/>
    </location>
</feature>
<evidence type="ECO:0000256" key="1">
    <source>
        <dbReference type="PROSITE-ProRule" id="PRU00339"/>
    </source>
</evidence>
<proteinExistence type="predicted"/>
<protein>
    <recommendedName>
        <fullName evidence="2">SET domain-containing protein</fullName>
    </recommendedName>
</protein>
<name>A0A6G1LD64_9PEZI</name>
<evidence type="ECO:0000259" key="2">
    <source>
        <dbReference type="PROSITE" id="PS50280"/>
    </source>
</evidence>
<dbReference type="AlphaFoldDB" id="A0A6G1LD64"/>
<organism evidence="3 4">
    <name type="scientific">Teratosphaeria nubilosa</name>
    <dbReference type="NCBI Taxonomy" id="161662"/>
    <lineage>
        <taxon>Eukaryota</taxon>
        <taxon>Fungi</taxon>
        <taxon>Dikarya</taxon>
        <taxon>Ascomycota</taxon>
        <taxon>Pezizomycotina</taxon>
        <taxon>Dothideomycetes</taxon>
        <taxon>Dothideomycetidae</taxon>
        <taxon>Mycosphaerellales</taxon>
        <taxon>Teratosphaeriaceae</taxon>
        <taxon>Teratosphaeria</taxon>
    </lineage>
</organism>
<dbReference type="OrthoDB" id="438641at2759"/>
<keyword evidence="4" id="KW-1185">Reference proteome</keyword>
<dbReference type="InterPro" id="IPR011990">
    <property type="entry name" value="TPR-like_helical_dom_sf"/>
</dbReference>
<evidence type="ECO:0000313" key="4">
    <source>
        <dbReference type="Proteomes" id="UP000799436"/>
    </source>
</evidence>
<dbReference type="PANTHER" id="PTHR47643:SF2">
    <property type="entry name" value="TPR DOMAIN PROTEIN (AFU_ORTHOLOGUE AFUA_5G12710)"/>
    <property type="match status" value="1"/>
</dbReference>
<reference evidence="3" key="1">
    <citation type="journal article" date="2020" name="Stud. Mycol.">
        <title>101 Dothideomycetes genomes: a test case for predicting lifestyles and emergence of pathogens.</title>
        <authorList>
            <person name="Haridas S."/>
            <person name="Albert R."/>
            <person name="Binder M."/>
            <person name="Bloem J."/>
            <person name="Labutti K."/>
            <person name="Salamov A."/>
            <person name="Andreopoulos B."/>
            <person name="Baker S."/>
            <person name="Barry K."/>
            <person name="Bills G."/>
            <person name="Bluhm B."/>
            <person name="Cannon C."/>
            <person name="Castanera R."/>
            <person name="Culley D."/>
            <person name="Daum C."/>
            <person name="Ezra D."/>
            <person name="Gonzalez J."/>
            <person name="Henrissat B."/>
            <person name="Kuo A."/>
            <person name="Liang C."/>
            <person name="Lipzen A."/>
            <person name="Lutzoni F."/>
            <person name="Magnuson J."/>
            <person name="Mondo S."/>
            <person name="Nolan M."/>
            <person name="Ohm R."/>
            <person name="Pangilinan J."/>
            <person name="Park H.-J."/>
            <person name="Ramirez L."/>
            <person name="Alfaro M."/>
            <person name="Sun H."/>
            <person name="Tritt A."/>
            <person name="Yoshinaga Y."/>
            <person name="Zwiers L.-H."/>
            <person name="Turgeon B."/>
            <person name="Goodwin S."/>
            <person name="Spatafora J."/>
            <person name="Crous P."/>
            <person name="Grigoriev I."/>
        </authorList>
    </citation>
    <scope>NUCLEOTIDE SEQUENCE</scope>
    <source>
        <strain evidence="3">CBS 116005</strain>
    </source>
</reference>
<dbReference type="Pfam" id="PF00856">
    <property type="entry name" value="SET"/>
    <property type="match status" value="1"/>
</dbReference>
<dbReference type="PANTHER" id="PTHR47643">
    <property type="entry name" value="TPR DOMAIN PROTEIN (AFU_ORTHOLOGUE AFUA_5G12710)"/>
    <property type="match status" value="1"/>
</dbReference>
<dbReference type="InterPro" id="IPR046341">
    <property type="entry name" value="SET_dom_sf"/>
</dbReference>
<dbReference type="InterPro" id="IPR019734">
    <property type="entry name" value="TPR_rpt"/>
</dbReference>
<dbReference type="Gene3D" id="1.25.40.10">
    <property type="entry name" value="Tetratricopeptide repeat domain"/>
    <property type="match status" value="1"/>
</dbReference>
<feature type="repeat" description="TPR" evidence="1">
    <location>
        <begin position="288"/>
        <end position="321"/>
    </location>
</feature>
<accession>A0A6G1LD64</accession>
<dbReference type="SUPFAM" id="SSF82199">
    <property type="entry name" value="SET domain"/>
    <property type="match status" value="1"/>
</dbReference>
<dbReference type="PROSITE" id="PS50005">
    <property type="entry name" value="TPR"/>
    <property type="match status" value="1"/>
</dbReference>
<dbReference type="EMBL" id="ML995825">
    <property type="protein sequence ID" value="KAF2770519.1"/>
    <property type="molecule type" value="Genomic_DNA"/>
</dbReference>
<dbReference type="Gene3D" id="2.170.270.10">
    <property type="entry name" value="SET domain"/>
    <property type="match status" value="1"/>
</dbReference>
<dbReference type="InterPro" id="IPR053209">
    <property type="entry name" value="Gramillin-biosynth_MTr"/>
</dbReference>
<dbReference type="InterPro" id="IPR001214">
    <property type="entry name" value="SET_dom"/>
</dbReference>
<dbReference type="Proteomes" id="UP000799436">
    <property type="component" value="Unassembled WGS sequence"/>
</dbReference>
<gene>
    <name evidence="3" type="ORF">EJ03DRAFT_270369</name>
</gene>
<dbReference type="SUPFAM" id="SSF48452">
    <property type="entry name" value="TPR-like"/>
    <property type="match status" value="1"/>
</dbReference>
<dbReference type="PROSITE" id="PS50280">
    <property type="entry name" value="SET"/>
    <property type="match status" value="1"/>
</dbReference>
<sequence length="750" mass="82625">MVASTGGADDGADEAKLMMEMMEQEKEKLRVAKTRKGQKAQNKRSRAALAVEFSDMVTADMALGLGTRVRRTYINFAYPPSIRTVTSLTPITISELRLETHHTGKVLFVKTFGTPTRITAVQNAVEDELGDVDRIAVYNADPMASPDVILPYGVIFAVKEPYYKGTADGGVQIRVDHPSDIVHLQPQDPAVPPALAPRLFELDKAAASFKAECNAAYGKKHYETAIVAYTNALEACGDAEALLRYDLFRNRAMANLCLKRHERALADALAAIIPEGCEAEAKLKELNNKAYFRAGRSAYELGRFDDAESYYNKMSELVPGDADAVKELKRTKLRLQEASTGVYDFAAMSKSVSKKRPHLDHASFTENVEVRDAGSSDRGLFAKTNIKAGEVILCEKAFSAAFGDEKQSSIYILMNLNTNQISMGKHAMLLFNVVKKMLHSPTEATRFFDLHDGGYDPKCAVTNVDGVVAVDTFRTQAIIEQNAFGCPDVRSTKKDENESSGMSRELQESSGVWIMASYTNHACVGNSIRSFIGDMMIVRATKDIVAGQEILQPYRLPGIEHSKVQSDLKEHWGFECQCAICVAEDSGSAAQRRQRAALNKEVMQLFEQHKVGAKSKPTMVAVSKGERLMTRLRDAYGTPAFNDVPKVSLAGLGMWLMRARSGQQPESVIKLASTVLRDMGYGVVEHGDNVVFDHTHCHIDSLAVDAAMHAAEAHGVLGQIWQSASYVQFARKLYITALGEIRGFDERYNK</sequence>